<accession>A0AA36J368</accession>
<protein>
    <submittedName>
        <fullName evidence="2">Uncharacterized protein</fullName>
    </submittedName>
</protein>
<evidence type="ECO:0000313" key="3">
    <source>
        <dbReference type="Proteomes" id="UP001178507"/>
    </source>
</evidence>
<feature type="region of interest" description="Disordered" evidence="1">
    <location>
        <begin position="304"/>
        <end position="339"/>
    </location>
</feature>
<sequence>MPPPRARNTASAKDLVKCFRSHFKDLDPAAFRKDVEEVIAQYEGLLADIMDETVRPSESVLRDGLVRSYDVSGKDARAVARDISACFKHLRSKLQSSSSGKKLTPSVWRLVSKLKQLTGQGTPQKAMDPMKEREPVETPGAAQALPAGDPAPFKPSRRYRFKRKATASCDVFSMYGLPATASNASVDDEAAAEASDVGEADQVDSDSDVLVVKDSEEEDLQAAAAIPLAKAYFDPSQGCYVKALEGGKCIHGELKEGAAGFCMVHFPDEEPFESQVPNLWLSSRKSAPAFKFSKRGKAAFGKAKKKAKRAAEPAGKEAEATVGSRVRREQPGVASSRASGAGVLERVPSSWYAAGGAAAFRMLRPALLHREGSDPWH</sequence>
<feature type="region of interest" description="Disordered" evidence="1">
    <location>
        <begin position="118"/>
        <end position="155"/>
    </location>
</feature>
<dbReference type="EMBL" id="CAUJNA010003297">
    <property type="protein sequence ID" value="CAJ1398381.1"/>
    <property type="molecule type" value="Genomic_DNA"/>
</dbReference>
<organism evidence="2 3">
    <name type="scientific">Effrenium voratum</name>
    <dbReference type="NCBI Taxonomy" id="2562239"/>
    <lineage>
        <taxon>Eukaryota</taxon>
        <taxon>Sar</taxon>
        <taxon>Alveolata</taxon>
        <taxon>Dinophyceae</taxon>
        <taxon>Suessiales</taxon>
        <taxon>Symbiodiniaceae</taxon>
        <taxon>Effrenium</taxon>
    </lineage>
</organism>
<evidence type="ECO:0000313" key="2">
    <source>
        <dbReference type="EMBL" id="CAJ1398381.1"/>
    </source>
</evidence>
<feature type="compositionally biased region" description="Basic and acidic residues" evidence="1">
    <location>
        <begin position="309"/>
        <end position="319"/>
    </location>
</feature>
<comment type="caution">
    <text evidence="2">The sequence shown here is derived from an EMBL/GenBank/DDBJ whole genome shotgun (WGS) entry which is preliminary data.</text>
</comment>
<keyword evidence="3" id="KW-1185">Reference proteome</keyword>
<dbReference type="AlphaFoldDB" id="A0AA36J368"/>
<proteinExistence type="predicted"/>
<name>A0AA36J368_9DINO</name>
<dbReference type="Proteomes" id="UP001178507">
    <property type="component" value="Unassembled WGS sequence"/>
</dbReference>
<reference evidence="2" key="1">
    <citation type="submission" date="2023-08" db="EMBL/GenBank/DDBJ databases">
        <authorList>
            <person name="Chen Y."/>
            <person name="Shah S."/>
            <person name="Dougan E. K."/>
            <person name="Thang M."/>
            <person name="Chan C."/>
        </authorList>
    </citation>
    <scope>NUCLEOTIDE SEQUENCE</scope>
</reference>
<feature type="region of interest" description="Disordered" evidence="1">
    <location>
        <begin position="187"/>
        <end position="206"/>
    </location>
</feature>
<evidence type="ECO:0000256" key="1">
    <source>
        <dbReference type="SAM" id="MobiDB-lite"/>
    </source>
</evidence>
<gene>
    <name evidence="2" type="ORF">EVOR1521_LOCUS22189</name>
</gene>